<keyword evidence="3" id="KW-1185">Reference proteome</keyword>
<comment type="caution">
    <text evidence="2">The sequence shown here is derived from an EMBL/GenBank/DDBJ whole genome shotgun (WGS) entry which is preliminary data.</text>
</comment>
<evidence type="ECO:0000313" key="2">
    <source>
        <dbReference type="EMBL" id="MFD1313698.1"/>
    </source>
</evidence>
<organism evidence="2 3">
    <name type="scientific">Streptomyces kaempferi</name>
    <dbReference type="NCBI Taxonomy" id="333725"/>
    <lineage>
        <taxon>Bacteria</taxon>
        <taxon>Bacillati</taxon>
        <taxon>Actinomycetota</taxon>
        <taxon>Actinomycetes</taxon>
        <taxon>Kitasatosporales</taxon>
        <taxon>Streptomycetaceae</taxon>
        <taxon>Streptomyces</taxon>
    </lineage>
</organism>
<sequence length="120" mass="13024">MTRAPLLTLPILDGGYELTIRKLKLQDDSFTIHYSITPAVPDADSAAPPFLPFLEAKDDLGNEYLDWGGAYGPSPDGIRTEGSLTGQPAPPPEAQVLLVRITVAQDSRETAYDMTLRTHA</sequence>
<evidence type="ECO:0000256" key="1">
    <source>
        <dbReference type="SAM" id="MobiDB-lite"/>
    </source>
</evidence>
<proteinExistence type="predicted"/>
<gene>
    <name evidence="2" type="ORF">ACFQ5X_49525</name>
</gene>
<reference evidence="3" key="1">
    <citation type="journal article" date="2019" name="Int. J. Syst. Evol. Microbiol.">
        <title>The Global Catalogue of Microorganisms (GCM) 10K type strain sequencing project: providing services to taxonomists for standard genome sequencing and annotation.</title>
        <authorList>
            <consortium name="The Broad Institute Genomics Platform"/>
            <consortium name="The Broad Institute Genome Sequencing Center for Infectious Disease"/>
            <person name="Wu L."/>
            <person name="Ma J."/>
        </authorList>
    </citation>
    <scope>NUCLEOTIDE SEQUENCE [LARGE SCALE GENOMIC DNA]</scope>
    <source>
        <strain evidence="3">CGMCC 4.7020</strain>
    </source>
</reference>
<dbReference type="RefSeq" id="WP_381331345.1">
    <property type="nucleotide sequence ID" value="NZ_JBHTMM010000243.1"/>
</dbReference>
<evidence type="ECO:0000313" key="3">
    <source>
        <dbReference type="Proteomes" id="UP001597058"/>
    </source>
</evidence>
<name>A0ABW3XWZ5_9ACTN</name>
<feature type="region of interest" description="Disordered" evidence="1">
    <location>
        <begin position="71"/>
        <end position="91"/>
    </location>
</feature>
<accession>A0ABW3XWZ5</accession>
<dbReference type="EMBL" id="JBHTMM010000243">
    <property type="protein sequence ID" value="MFD1313698.1"/>
    <property type="molecule type" value="Genomic_DNA"/>
</dbReference>
<dbReference type="Proteomes" id="UP001597058">
    <property type="component" value="Unassembled WGS sequence"/>
</dbReference>
<protein>
    <submittedName>
        <fullName evidence="2">Uncharacterized protein</fullName>
    </submittedName>
</protein>